<evidence type="ECO:0000256" key="2">
    <source>
        <dbReference type="ARBA" id="ARBA00022640"/>
    </source>
</evidence>
<evidence type="ECO:0000256" key="3">
    <source>
        <dbReference type="SAM" id="MobiDB-lite"/>
    </source>
</evidence>
<evidence type="ECO:0000313" key="6">
    <source>
        <dbReference type="Proteomes" id="UP000002009"/>
    </source>
</evidence>
<keyword evidence="2" id="KW-0934">Plastid</keyword>
<sequence>MSSASTLSARVAHSAGVRAPGGARRSFRATRIVSRAVAEDESSSSAVYQPAVAPEQPSGADVNAAAKKRLLAVAAASGRGLDATPAQKTAASSLIAELIAANPNPEPATSPTIDGDWELVYSDTFLFRSSPFFWAVGSMMGDTADFFYQAHSHQTGIFGGGVGRVVQTVDTKGGRLISDCVVKASVGIPLLGFSPVFAGYGSVITAGRCAAKDGTRLAVTAETTTVRQDDANVLPQLNFLNGTTVPVEDVMKQVGGGEAGPEVYLDTFYLDDEMRISKLEDGSVFVYQRC</sequence>
<reference evidence="5 6" key="1">
    <citation type="journal article" date="2009" name="Science">
        <title>Green evolution and dynamic adaptations revealed by genomes of the marine picoeukaryotes Micromonas.</title>
        <authorList>
            <person name="Worden A.Z."/>
            <person name="Lee J.H."/>
            <person name="Mock T."/>
            <person name="Rouze P."/>
            <person name="Simmons M.P."/>
            <person name="Aerts A.L."/>
            <person name="Allen A.E."/>
            <person name="Cuvelier M.L."/>
            <person name="Derelle E."/>
            <person name="Everett M.V."/>
            <person name="Foulon E."/>
            <person name="Grimwood J."/>
            <person name="Gundlach H."/>
            <person name="Henrissat B."/>
            <person name="Napoli C."/>
            <person name="McDonald S.M."/>
            <person name="Parker M.S."/>
            <person name="Rombauts S."/>
            <person name="Salamov A."/>
            <person name="Von Dassow P."/>
            <person name="Badger J.H."/>
            <person name="Coutinho P.M."/>
            <person name="Demir E."/>
            <person name="Dubchak I."/>
            <person name="Gentemann C."/>
            <person name="Eikrem W."/>
            <person name="Gready J.E."/>
            <person name="John U."/>
            <person name="Lanier W."/>
            <person name="Lindquist E.A."/>
            <person name="Lucas S."/>
            <person name="Mayer K.F."/>
            <person name="Moreau H."/>
            <person name="Not F."/>
            <person name="Otillar R."/>
            <person name="Panaud O."/>
            <person name="Pangilinan J."/>
            <person name="Paulsen I."/>
            <person name="Piegu B."/>
            <person name="Poliakov A."/>
            <person name="Robbens S."/>
            <person name="Schmutz J."/>
            <person name="Toulza E."/>
            <person name="Wyss T."/>
            <person name="Zelensky A."/>
            <person name="Zhou K."/>
            <person name="Armbrust E.V."/>
            <person name="Bhattacharya D."/>
            <person name="Goodenough U.W."/>
            <person name="Van de Peer Y."/>
            <person name="Grigoriev I.V."/>
        </authorList>
    </citation>
    <scope>NUCLEOTIDE SEQUENCE [LARGE SCALE GENOMIC DNA]</scope>
    <source>
        <strain evidence="6">RCC299 / NOUM17</strain>
    </source>
</reference>
<organism evidence="5 6">
    <name type="scientific">Micromonas commoda (strain RCC299 / NOUM17 / CCMP2709)</name>
    <name type="common">Picoplanktonic green alga</name>
    <dbReference type="NCBI Taxonomy" id="296587"/>
    <lineage>
        <taxon>Eukaryota</taxon>
        <taxon>Viridiplantae</taxon>
        <taxon>Chlorophyta</taxon>
        <taxon>Mamiellophyceae</taxon>
        <taxon>Mamiellales</taxon>
        <taxon>Mamiellaceae</taxon>
        <taxon>Micromonas</taxon>
    </lineage>
</organism>
<dbReference type="GeneID" id="8242155"/>
<comment type="subcellular location">
    <subcellularLocation>
        <location evidence="1">Plastid</location>
    </subcellularLocation>
</comment>
<accession>C1E1T2</accession>
<dbReference type="KEGG" id="mis:MICPUN_56985"/>
<dbReference type="Pfam" id="PF04755">
    <property type="entry name" value="PAP_fibrillin"/>
    <property type="match status" value="1"/>
</dbReference>
<evidence type="ECO:0000259" key="4">
    <source>
        <dbReference type="Pfam" id="PF04755"/>
    </source>
</evidence>
<keyword evidence="6" id="KW-1185">Reference proteome</keyword>
<dbReference type="AlphaFoldDB" id="C1E1T2"/>
<dbReference type="InParanoid" id="C1E1T2"/>
<dbReference type="OMA" id="LCYSSTQ"/>
<dbReference type="Proteomes" id="UP000002009">
    <property type="component" value="Chromosome 3"/>
</dbReference>
<feature type="domain" description="Plastid lipid-associated protein/fibrillin conserved" evidence="4">
    <location>
        <begin position="66"/>
        <end position="286"/>
    </location>
</feature>
<dbReference type="InterPro" id="IPR006843">
    <property type="entry name" value="PAP/fibrillin_dom"/>
</dbReference>
<protein>
    <recommendedName>
        <fullName evidence="4">Plastid lipid-associated protein/fibrillin conserved domain-containing protein</fullName>
    </recommendedName>
</protein>
<evidence type="ECO:0000313" key="5">
    <source>
        <dbReference type="EMBL" id="ACO62224.1"/>
    </source>
</evidence>
<dbReference type="PANTHER" id="PTHR31906">
    <property type="entry name" value="PLASTID-LIPID-ASSOCIATED PROTEIN 4, CHLOROPLASTIC-RELATED"/>
    <property type="match status" value="1"/>
</dbReference>
<gene>
    <name evidence="5" type="ORF">MICPUN_56985</name>
</gene>
<dbReference type="EMBL" id="CP001324">
    <property type="protein sequence ID" value="ACO62224.1"/>
    <property type="molecule type" value="Genomic_DNA"/>
</dbReference>
<dbReference type="GO" id="GO:0009536">
    <property type="term" value="C:plastid"/>
    <property type="evidence" value="ECO:0007669"/>
    <property type="project" value="UniProtKB-SubCell"/>
</dbReference>
<proteinExistence type="predicted"/>
<name>C1E1T2_MICCC</name>
<feature type="region of interest" description="Disordered" evidence="3">
    <location>
        <begin position="1"/>
        <end position="20"/>
    </location>
</feature>
<dbReference type="RefSeq" id="XP_002500966.1">
    <property type="nucleotide sequence ID" value="XM_002500920.1"/>
</dbReference>
<dbReference type="InterPro" id="IPR039633">
    <property type="entry name" value="PAP"/>
</dbReference>
<evidence type="ECO:0000256" key="1">
    <source>
        <dbReference type="ARBA" id="ARBA00004474"/>
    </source>
</evidence>
<dbReference type="OrthoDB" id="2015720at2759"/>